<comment type="subcellular location">
    <subcellularLocation>
        <location evidence="1">Cell membrane</location>
        <topology evidence="1">Multi-pass membrane protein</topology>
    </subcellularLocation>
</comment>
<dbReference type="GO" id="GO:0016763">
    <property type="term" value="F:pentosyltransferase activity"/>
    <property type="evidence" value="ECO:0007669"/>
    <property type="project" value="TreeGrafter"/>
</dbReference>
<feature type="transmembrane region" description="Helical" evidence="8">
    <location>
        <begin position="198"/>
        <end position="217"/>
    </location>
</feature>
<dbReference type="GO" id="GO:0005886">
    <property type="term" value="C:plasma membrane"/>
    <property type="evidence" value="ECO:0007669"/>
    <property type="project" value="UniProtKB-SubCell"/>
</dbReference>
<gene>
    <name evidence="9" type="ORF">CBF27_05465</name>
</gene>
<evidence type="ECO:0000256" key="5">
    <source>
        <dbReference type="ARBA" id="ARBA00022692"/>
    </source>
</evidence>
<comment type="caution">
    <text evidence="9">The sequence shown here is derived from an EMBL/GenBank/DDBJ whole genome shotgun (WGS) entry which is preliminary data.</text>
</comment>
<keyword evidence="5 8" id="KW-0812">Transmembrane</keyword>
<evidence type="ECO:0000256" key="1">
    <source>
        <dbReference type="ARBA" id="ARBA00004651"/>
    </source>
</evidence>
<dbReference type="AlphaFoldDB" id="A0A430AY63"/>
<feature type="transmembrane region" description="Helical" evidence="8">
    <location>
        <begin position="166"/>
        <end position="186"/>
    </location>
</feature>
<evidence type="ECO:0000256" key="3">
    <source>
        <dbReference type="ARBA" id="ARBA00022676"/>
    </source>
</evidence>
<feature type="transmembrane region" description="Helical" evidence="8">
    <location>
        <begin position="87"/>
        <end position="113"/>
    </location>
</feature>
<keyword evidence="10" id="KW-1185">Reference proteome</keyword>
<feature type="transmembrane region" description="Helical" evidence="8">
    <location>
        <begin position="244"/>
        <end position="260"/>
    </location>
</feature>
<evidence type="ECO:0000313" key="9">
    <source>
        <dbReference type="EMBL" id="RSU12984.1"/>
    </source>
</evidence>
<protein>
    <recommendedName>
        <fullName evidence="11">Glycosyltransferase RgtA/B/C/D-like domain-containing protein</fullName>
    </recommendedName>
</protein>
<keyword evidence="6 8" id="KW-1133">Transmembrane helix</keyword>
<proteinExistence type="predicted"/>
<feature type="transmembrane region" description="Helical" evidence="8">
    <location>
        <begin position="57"/>
        <end position="75"/>
    </location>
</feature>
<keyword evidence="2" id="KW-1003">Cell membrane</keyword>
<feature type="transmembrane region" description="Helical" evidence="8">
    <location>
        <begin position="422"/>
        <end position="442"/>
    </location>
</feature>
<dbReference type="Proteomes" id="UP000286773">
    <property type="component" value="Unassembled WGS sequence"/>
</dbReference>
<feature type="transmembrane region" description="Helical" evidence="8">
    <location>
        <begin position="223"/>
        <end position="239"/>
    </location>
</feature>
<sequence length="675" mass="76752">MKNRTAGDEMNIRSLLLNTFSVLFVGSFLIVLSLSVFKPLVGFALDDMEPLVYSNYSALRTAAGAVGFILLLLLIKRKLNSLNQKKLSVIVIGLFLCLVVLQLITIFGARFIAYSDAANVLNEAIHFAETGSRSTGNYFDINPNNIAITIFQYWLIRLSNLFSVNYHYIFACVLMICLNLPIWLLGDILKKKINQQTQCLFILICLLFMPLYTYLLFMYTDQLALLFLVLSFYFITNYFEKPAYYLIVLSSVCLALSVWFKMNTVIFLIAVCVIFLIHLPVKRGIIAAIMFCVIFSGTYLSTNVIETNHGYDRNNLSVKKPMTHFIKMGLNFETEGQYSGEDTKKTLSAGTYEEKKAENIAEIKRRLTENSPAELGSHFLKKIRKNWTVGNMEQYNLVRQYAQSNRLTKVYHSQSSAVSVNFINQMIYAALLVLLLIAYLPTRLNKRHAFLDLMGVTIFGVFLFHTFLWEVRPRYMYVILLFLVCSSAVGMNTLDKTIEKRLMDKHRKASKAALCLGLLLFILPAGHLLAGHIRQNDAFKTVTINQMNSGNHFTMSANDIIEQTFSAADPFNQIVLDQHIIAANSAIKITLTDHKKNKVKETIIANSGTSEKRIDTLAFEQLLQDGSYTLKLENLRGKTKLSFSAPFYDKFYKTPPLEINQKRINNSLLTMKVTD</sequence>
<dbReference type="InterPro" id="IPR050297">
    <property type="entry name" value="LipidA_mod_glycosyltrf_83"/>
</dbReference>
<keyword evidence="3" id="KW-0328">Glycosyltransferase</keyword>
<dbReference type="GO" id="GO:0009103">
    <property type="term" value="P:lipopolysaccharide biosynthetic process"/>
    <property type="evidence" value="ECO:0007669"/>
    <property type="project" value="UniProtKB-ARBA"/>
</dbReference>
<evidence type="ECO:0008006" key="11">
    <source>
        <dbReference type="Google" id="ProtNLM"/>
    </source>
</evidence>
<name>A0A430AY63_9ENTE</name>
<dbReference type="RefSeq" id="WP_126813186.1">
    <property type="nucleotide sequence ID" value="NZ_NGKC01000004.1"/>
</dbReference>
<evidence type="ECO:0000256" key="8">
    <source>
        <dbReference type="SAM" id="Phobius"/>
    </source>
</evidence>
<feature type="transmembrane region" description="Helical" evidence="8">
    <location>
        <begin position="449"/>
        <end position="469"/>
    </location>
</feature>
<evidence type="ECO:0000313" key="10">
    <source>
        <dbReference type="Proteomes" id="UP000286773"/>
    </source>
</evidence>
<accession>A0A430AY63</accession>
<evidence type="ECO:0000256" key="4">
    <source>
        <dbReference type="ARBA" id="ARBA00022679"/>
    </source>
</evidence>
<evidence type="ECO:0000256" key="2">
    <source>
        <dbReference type="ARBA" id="ARBA00022475"/>
    </source>
</evidence>
<feature type="transmembrane region" description="Helical" evidence="8">
    <location>
        <begin position="12"/>
        <end position="37"/>
    </location>
</feature>
<evidence type="ECO:0000256" key="7">
    <source>
        <dbReference type="ARBA" id="ARBA00023136"/>
    </source>
</evidence>
<feature type="transmembrane region" description="Helical" evidence="8">
    <location>
        <begin position="514"/>
        <end position="533"/>
    </location>
</feature>
<keyword evidence="7 8" id="KW-0472">Membrane</keyword>
<dbReference type="PANTHER" id="PTHR33908">
    <property type="entry name" value="MANNOSYLTRANSFERASE YKCB-RELATED"/>
    <property type="match status" value="1"/>
</dbReference>
<feature type="transmembrane region" description="Helical" evidence="8">
    <location>
        <begin position="286"/>
        <end position="305"/>
    </location>
</feature>
<evidence type="ECO:0000256" key="6">
    <source>
        <dbReference type="ARBA" id="ARBA00022989"/>
    </source>
</evidence>
<reference evidence="9 10" key="1">
    <citation type="submission" date="2017-05" db="EMBL/GenBank/DDBJ databases">
        <title>Vagococcus spp. assemblies.</title>
        <authorList>
            <person name="Gulvik C.A."/>
        </authorList>
    </citation>
    <scope>NUCLEOTIDE SEQUENCE [LARGE SCALE GENOMIC DNA]</scope>
    <source>
        <strain evidence="9 10">LMG 24798</strain>
    </source>
</reference>
<organism evidence="9 10">
    <name type="scientific">Vagococcus acidifermentans</name>
    <dbReference type="NCBI Taxonomy" id="564710"/>
    <lineage>
        <taxon>Bacteria</taxon>
        <taxon>Bacillati</taxon>
        <taxon>Bacillota</taxon>
        <taxon>Bacilli</taxon>
        <taxon>Lactobacillales</taxon>
        <taxon>Enterococcaceae</taxon>
        <taxon>Vagococcus</taxon>
    </lineage>
</organism>
<dbReference type="OrthoDB" id="2297841at2"/>
<dbReference type="EMBL" id="NGKC01000004">
    <property type="protein sequence ID" value="RSU12984.1"/>
    <property type="molecule type" value="Genomic_DNA"/>
</dbReference>
<feature type="transmembrane region" description="Helical" evidence="8">
    <location>
        <begin position="475"/>
        <end position="494"/>
    </location>
</feature>
<keyword evidence="4" id="KW-0808">Transferase</keyword>
<dbReference type="PANTHER" id="PTHR33908:SF11">
    <property type="entry name" value="MEMBRANE PROTEIN"/>
    <property type="match status" value="1"/>
</dbReference>